<sequence>MVRDIGWDTVFSAYYHPIQRKYTTQQPVGSEALVQQGPPVRKADPMAQRCLTMAGRKILLHRSNDLSPLPPPWKLTVAHAKELFQLWQVQSIHTHQDLDNDMDLTDSNQDLNNNKAPISHDADNSDVFADGETYCGDNDNYEDLHHLKCLQASPSDDEGDSTHSQKWMRKSEDSPSLQQVDQ</sequence>
<comment type="caution">
    <text evidence="2">The sequence shown here is derived from an EMBL/GenBank/DDBJ whole genome shotgun (WGS) entry which is preliminary data.</text>
</comment>
<dbReference type="GeneID" id="64626240"/>
<name>A0A9P7EQ77_9AGAM</name>
<gene>
    <name evidence="2" type="ORF">BJ212DRAFT_1294641</name>
</gene>
<feature type="region of interest" description="Disordered" evidence="1">
    <location>
        <begin position="151"/>
        <end position="182"/>
    </location>
</feature>
<reference evidence="2" key="1">
    <citation type="journal article" date="2020" name="New Phytol.">
        <title>Comparative genomics reveals dynamic genome evolution in host specialist ectomycorrhizal fungi.</title>
        <authorList>
            <person name="Lofgren L.A."/>
            <person name="Nguyen N.H."/>
            <person name="Vilgalys R."/>
            <person name="Ruytinx J."/>
            <person name="Liao H.L."/>
            <person name="Branco S."/>
            <person name="Kuo A."/>
            <person name="LaButti K."/>
            <person name="Lipzen A."/>
            <person name="Andreopoulos W."/>
            <person name="Pangilinan J."/>
            <person name="Riley R."/>
            <person name="Hundley H."/>
            <person name="Na H."/>
            <person name="Barry K."/>
            <person name="Grigoriev I.V."/>
            <person name="Stajich J.E."/>
            <person name="Kennedy P.G."/>
        </authorList>
    </citation>
    <scope>NUCLEOTIDE SEQUENCE</scope>
    <source>
        <strain evidence="2">MN1</strain>
    </source>
</reference>
<evidence type="ECO:0000313" key="3">
    <source>
        <dbReference type="Proteomes" id="UP000807769"/>
    </source>
</evidence>
<evidence type="ECO:0000313" key="2">
    <source>
        <dbReference type="EMBL" id="KAG1827341.1"/>
    </source>
</evidence>
<keyword evidence="3" id="KW-1185">Reference proteome</keyword>
<dbReference type="EMBL" id="JABBWG010000001">
    <property type="protein sequence ID" value="KAG1827341.1"/>
    <property type="molecule type" value="Genomic_DNA"/>
</dbReference>
<accession>A0A9P7EQ77</accession>
<organism evidence="2 3">
    <name type="scientific">Suillus subaureus</name>
    <dbReference type="NCBI Taxonomy" id="48587"/>
    <lineage>
        <taxon>Eukaryota</taxon>
        <taxon>Fungi</taxon>
        <taxon>Dikarya</taxon>
        <taxon>Basidiomycota</taxon>
        <taxon>Agaricomycotina</taxon>
        <taxon>Agaricomycetes</taxon>
        <taxon>Agaricomycetidae</taxon>
        <taxon>Boletales</taxon>
        <taxon>Suillineae</taxon>
        <taxon>Suillaceae</taxon>
        <taxon>Suillus</taxon>
    </lineage>
</organism>
<feature type="region of interest" description="Disordered" evidence="1">
    <location>
        <begin position="100"/>
        <end position="127"/>
    </location>
</feature>
<dbReference type="RefSeq" id="XP_041200188.1">
    <property type="nucleotide sequence ID" value="XM_041332223.1"/>
</dbReference>
<protein>
    <submittedName>
        <fullName evidence="2">Uncharacterized protein</fullName>
    </submittedName>
</protein>
<dbReference type="AlphaFoldDB" id="A0A9P7EQ77"/>
<feature type="compositionally biased region" description="Polar residues" evidence="1">
    <location>
        <begin position="105"/>
        <end position="116"/>
    </location>
</feature>
<dbReference type="Proteomes" id="UP000807769">
    <property type="component" value="Unassembled WGS sequence"/>
</dbReference>
<evidence type="ECO:0000256" key="1">
    <source>
        <dbReference type="SAM" id="MobiDB-lite"/>
    </source>
</evidence>
<proteinExistence type="predicted"/>